<evidence type="ECO:0000313" key="2">
    <source>
        <dbReference type="EMBL" id="CAE0229023.1"/>
    </source>
</evidence>
<name>A0A7S3FSS0_9SPIT</name>
<sequence length="156" mass="17770">MKNLKQGIDQVVDANQVFPQNYRATARRESSSNHHSINESDSSSPKRVKVPEERKLTLDPLPPKQLTIKKTRRRNEPVEEEKMQAREPLLIQRSTPATPSLQIPMGVPRQRRMGGQVSDASTRPQAEIKNTIEIRDDLSKLVKNALADLKAQMERK</sequence>
<feature type="compositionally biased region" description="Basic and acidic residues" evidence="1">
    <location>
        <begin position="74"/>
        <end position="85"/>
    </location>
</feature>
<dbReference type="EMBL" id="HBIA01001506">
    <property type="protein sequence ID" value="CAE0229023.1"/>
    <property type="molecule type" value="Transcribed_RNA"/>
</dbReference>
<proteinExistence type="predicted"/>
<organism evidence="2">
    <name type="scientific">Strombidium rassoulzadegani</name>
    <dbReference type="NCBI Taxonomy" id="1082188"/>
    <lineage>
        <taxon>Eukaryota</taxon>
        <taxon>Sar</taxon>
        <taxon>Alveolata</taxon>
        <taxon>Ciliophora</taxon>
        <taxon>Intramacronucleata</taxon>
        <taxon>Spirotrichea</taxon>
        <taxon>Oligotrichia</taxon>
        <taxon>Strombidiidae</taxon>
        <taxon>Strombidium</taxon>
    </lineage>
</organism>
<feature type="compositionally biased region" description="Basic and acidic residues" evidence="1">
    <location>
        <begin position="26"/>
        <end position="38"/>
    </location>
</feature>
<gene>
    <name evidence="2" type="ORF">SRAS04492_LOCUS807</name>
</gene>
<accession>A0A7S3FSS0</accession>
<feature type="compositionally biased region" description="Polar residues" evidence="1">
    <location>
        <begin position="92"/>
        <end position="101"/>
    </location>
</feature>
<protein>
    <submittedName>
        <fullName evidence="2">Uncharacterized protein</fullName>
    </submittedName>
</protein>
<feature type="region of interest" description="Disordered" evidence="1">
    <location>
        <begin position="1"/>
        <end position="129"/>
    </location>
</feature>
<dbReference type="AlphaFoldDB" id="A0A7S3FSS0"/>
<reference evidence="2" key="1">
    <citation type="submission" date="2021-01" db="EMBL/GenBank/DDBJ databases">
        <authorList>
            <person name="Corre E."/>
            <person name="Pelletier E."/>
            <person name="Niang G."/>
            <person name="Scheremetjew M."/>
            <person name="Finn R."/>
            <person name="Kale V."/>
            <person name="Holt S."/>
            <person name="Cochrane G."/>
            <person name="Meng A."/>
            <person name="Brown T."/>
            <person name="Cohen L."/>
        </authorList>
    </citation>
    <scope>NUCLEOTIDE SEQUENCE</scope>
    <source>
        <strain evidence="2">Ras09</strain>
    </source>
</reference>
<evidence type="ECO:0000256" key="1">
    <source>
        <dbReference type="SAM" id="MobiDB-lite"/>
    </source>
</evidence>